<dbReference type="Proteomes" id="UP001301731">
    <property type="component" value="Chromosome"/>
</dbReference>
<protein>
    <recommendedName>
        <fullName evidence="5">Lipoprotein</fullName>
    </recommendedName>
</protein>
<evidence type="ECO:0000313" key="3">
    <source>
        <dbReference type="EMBL" id="WOX22367.1"/>
    </source>
</evidence>
<evidence type="ECO:0008006" key="5">
    <source>
        <dbReference type="Google" id="ProtNLM"/>
    </source>
</evidence>
<evidence type="ECO:0000313" key="4">
    <source>
        <dbReference type="Proteomes" id="UP001301731"/>
    </source>
</evidence>
<keyword evidence="2" id="KW-0812">Transmembrane</keyword>
<evidence type="ECO:0000256" key="1">
    <source>
        <dbReference type="SAM" id="MobiDB-lite"/>
    </source>
</evidence>
<evidence type="ECO:0000256" key="2">
    <source>
        <dbReference type="SAM" id="Phobius"/>
    </source>
</evidence>
<feature type="transmembrane region" description="Helical" evidence="2">
    <location>
        <begin position="24"/>
        <end position="43"/>
    </location>
</feature>
<keyword evidence="2" id="KW-1133">Transmembrane helix</keyword>
<keyword evidence="2" id="KW-0472">Membrane</keyword>
<organism evidence="3 4">
    <name type="scientific">Streptomyces solicathayae</name>
    <dbReference type="NCBI Taxonomy" id="3081768"/>
    <lineage>
        <taxon>Bacteria</taxon>
        <taxon>Bacillati</taxon>
        <taxon>Actinomycetota</taxon>
        <taxon>Actinomycetes</taxon>
        <taxon>Kitasatosporales</taxon>
        <taxon>Streptomycetaceae</taxon>
        <taxon>Streptomyces</taxon>
    </lineage>
</organism>
<feature type="compositionally biased region" description="Basic and acidic residues" evidence="1">
    <location>
        <begin position="352"/>
        <end position="379"/>
    </location>
</feature>
<accession>A0ABZ0LSF4</accession>
<proteinExistence type="predicted"/>
<gene>
    <name evidence="3" type="ORF">R2D22_13560</name>
</gene>
<reference evidence="3 4" key="1">
    <citation type="submission" date="2023-10" db="EMBL/GenBank/DDBJ databases">
        <title>The genome sequence of Streptomyces sp. HUAS YS2.</title>
        <authorList>
            <person name="Mo P."/>
        </authorList>
    </citation>
    <scope>NUCLEOTIDE SEQUENCE [LARGE SCALE GENOMIC DNA]</scope>
    <source>
        <strain evidence="3 4">HUAS YS2</strain>
    </source>
</reference>
<name>A0ABZ0LSF4_9ACTN</name>
<keyword evidence="4" id="KW-1185">Reference proteome</keyword>
<dbReference type="RefSeq" id="WP_318103403.1">
    <property type="nucleotide sequence ID" value="NZ_CP137573.1"/>
</dbReference>
<dbReference type="EMBL" id="CP137573">
    <property type="protein sequence ID" value="WOX22367.1"/>
    <property type="molecule type" value="Genomic_DNA"/>
</dbReference>
<feature type="region of interest" description="Disordered" evidence="1">
    <location>
        <begin position="352"/>
        <end position="390"/>
    </location>
</feature>
<sequence>MERDTWGRPLRVDSLPLDDRGATALDYVGVTIVVVAIVGALLGTSMDGRLADKFRCLASLDLGSCGSNGTGDEASKPKTDADYQPPLCQISAISDKAGSKAKFLFWEFGKEYGFQEQHYKANTDVNKDGKVDDNDQMVMMTFTDAASIAAKKEFKPGLKVGKIGADTLELGAGVKVTNGDTWVFESEDEAKRFREDIEKLQMYEMRRTMPGGAEASMGDSILYLFGTGPLKEEEETRERIERDLGKNRNITYGKLGAEGSASGGLKISAGDDKKLSATLGGNVKLSPEVTWTDNNYKGTKSYTYSMALEYGTKLGYEAGPLNGEHSATSTQTGTMTVTKDKETGKIIRVDMTRTVEKGGTKDGVKGKGDNGKKDDDKRGGSAGVKGSDAETGIEVVTNSIVIPKDEKGDADRKIVEDWLSENSDLGTPWDYMFNNNAPTTRPGNDDPFGQLMFDKGMSSKTKYTGKTDAAEYGFDLNLGLSLGFSLSTEHKEETLNDAEFLGAPQGGSRSYVPYSYCAN</sequence>